<dbReference type="Gene3D" id="3.40.50.300">
    <property type="entry name" value="P-loop containing nucleotide triphosphate hydrolases"/>
    <property type="match status" value="1"/>
</dbReference>
<dbReference type="PANTHER" id="PTHR43581">
    <property type="entry name" value="ATP/GTP PHOSPHATASE"/>
    <property type="match status" value="1"/>
</dbReference>
<keyword evidence="2" id="KW-0547">Nucleotide-binding</keyword>
<protein>
    <submittedName>
        <fullName evidence="2">ABC transporter, ATP-binding protein-related protein</fullName>
    </submittedName>
</protein>
<dbReference type="GO" id="GO:0005524">
    <property type="term" value="F:ATP binding"/>
    <property type="evidence" value="ECO:0007669"/>
    <property type="project" value="UniProtKB-KW"/>
</dbReference>
<dbReference type="PATRIC" id="fig|907348.3.peg.2693"/>
<dbReference type="Proteomes" id="UP000003571">
    <property type="component" value="Unassembled WGS sequence"/>
</dbReference>
<dbReference type="CDD" id="cd00267">
    <property type="entry name" value="ABC_ATPase"/>
    <property type="match status" value="1"/>
</dbReference>
<name>H7EP04_9SPIR</name>
<dbReference type="STRING" id="907348.TresaDRAFT_0110"/>
<organism evidence="2 3">
    <name type="scientific">Treponema saccharophilum DSM 2985</name>
    <dbReference type="NCBI Taxonomy" id="907348"/>
    <lineage>
        <taxon>Bacteria</taxon>
        <taxon>Pseudomonadati</taxon>
        <taxon>Spirochaetota</taxon>
        <taxon>Spirochaetia</taxon>
        <taxon>Spirochaetales</taxon>
        <taxon>Treponemataceae</taxon>
        <taxon>Treponema</taxon>
    </lineage>
</organism>
<feature type="domain" description="DUF4435" evidence="1">
    <location>
        <begin position="298"/>
        <end position="498"/>
    </location>
</feature>
<keyword evidence="2" id="KW-0067">ATP-binding</keyword>
<dbReference type="EMBL" id="AGRW01000054">
    <property type="protein sequence ID" value="EIC00637.1"/>
    <property type="molecule type" value="Genomic_DNA"/>
</dbReference>
<accession>H7EP04</accession>
<dbReference type="InterPro" id="IPR029492">
    <property type="entry name" value="DUF4435"/>
</dbReference>
<sequence length="537" mass="61856">MTVKFPNGEDVFFDYGKPVVLLGANGAGKTRFSVRIEEMNDSMFNNSQIESEKLLVHRISAQKSLTISNSISILDNESAERNLFYGNSDSYVPKNGFRFQGHPATYLLDDYSKALSLLFSKKNLQLEIAHEEDRKAVDAHRTRPELITTVVERATSIWNEILPHRKIDLSGNGVHVIYNEKKYHGKEMSDGERVMLYMICQALVVRENSLLIIDEPELHIHKAIVNKLWTRLEQERPDCVFMYITHDLHFALTRNADKVLWIKAFDGEKWDYEFIKASDYSDIPTELLYEIIGSRQKILFVEGTKDSYDSALYRELYNDYYVIPCGSCQNVIRFVKSKNGYANLNSIDVKGVIDRDYRPEREISALEQDGIYCLNVAEVENLFVVPELLDVMESVLLAEDGSARSAKEKIISLYNSNKENQIAASVNQEIKHQLSLFDIGTKKYTANEIKQYIDEKYSLEKLEAVVSEKRDLFDNASTLEEILRVFNFKTIANKIVGEFFGLKIKEDYPKRVLRALRKDKEAEIRKAIKPYIPNLTI</sequence>
<comment type="caution">
    <text evidence="2">The sequence shown here is derived from an EMBL/GenBank/DDBJ whole genome shotgun (WGS) entry which is preliminary data.</text>
</comment>
<evidence type="ECO:0000313" key="2">
    <source>
        <dbReference type="EMBL" id="EIC00637.1"/>
    </source>
</evidence>
<dbReference type="AlphaFoldDB" id="H7EP04"/>
<dbReference type="Pfam" id="PF14491">
    <property type="entry name" value="DUF4435"/>
    <property type="match status" value="1"/>
</dbReference>
<evidence type="ECO:0000259" key="1">
    <source>
        <dbReference type="Pfam" id="PF14491"/>
    </source>
</evidence>
<dbReference type="SUPFAM" id="SSF52540">
    <property type="entry name" value="P-loop containing nucleoside triphosphate hydrolases"/>
    <property type="match status" value="1"/>
</dbReference>
<evidence type="ECO:0000313" key="3">
    <source>
        <dbReference type="Proteomes" id="UP000003571"/>
    </source>
</evidence>
<dbReference type="PANTHER" id="PTHR43581:SF2">
    <property type="entry name" value="EXCINUCLEASE ATPASE SUBUNIT"/>
    <property type="match status" value="1"/>
</dbReference>
<keyword evidence="3" id="KW-1185">Reference proteome</keyword>
<dbReference type="InterPro" id="IPR027417">
    <property type="entry name" value="P-loop_NTPase"/>
</dbReference>
<dbReference type="InterPro" id="IPR051396">
    <property type="entry name" value="Bact_Antivir_Def_Nuclease"/>
</dbReference>
<gene>
    <name evidence="2" type="ORF">TresaDRAFT_0110</name>
</gene>
<reference evidence="2 3" key="1">
    <citation type="submission" date="2011-09" db="EMBL/GenBank/DDBJ databases">
        <title>The draft genome of Treponema saccharophilum DSM 2985.</title>
        <authorList>
            <consortium name="US DOE Joint Genome Institute (JGI-PGF)"/>
            <person name="Lucas S."/>
            <person name="Copeland A."/>
            <person name="Lapidus A."/>
            <person name="Glavina del Rio T."/>
            <person name="Dalin E."/>
            <person name="Tice H."/>
            <person name="Bruce D."/>
            <person name="Goodwin L."/>
            <person name="Pitluck S."/>
            <person name="Peters L."/>
            <person name="Kyrpides N."/>
            <person name="Mavromatis K."/>
            <person name="Ivanova N."/>
            <person name="Markowitz V."/>
            <person name="Cheng J.-F."/>
            <person name="Hugenholtz P."/>
            <person name="Woyke T."/>
            <person name="Wu D."/>
            <person name="Gronow S."/>
            <person name="Wellnitz S."/>
            <person name="Brambilla E."/>
            <person name="Klenk H.-P."/>
            <person name="Eisen J.A."/>
        </authorList>
    </citation>
    <scope>NUCLEOTIDE SEQUENCE [LARGE SCALE GENOMIC DNA]</scope>
    <source>
        <strain evidence="2 3">DSM 2985</strain>
    </source>
</reference>
<proteinExistence type="predicted"/>
<dbReference type="eggNOG" id="COG3593">
    <property type="taxonomic scope" value="Bacteria"/>
</dbReference>